<dbReference type="PRINTS" id="PR00081">
    <property type="entry name" value="GDHRDH"/>
</dbReference>
<dbReference type="AlphaFoldDB" id="A0A5P9NIC1"/>
<dbReference type="Gene3D" id="3.40.50.720">
    <property type="entry name" value="NAD(P)-binding Rossmann-like Domain"/>
    <property type="match status" value="1"/>
</dbReference>
<dbReference type="PANTHER" id="PTHR43477">
    <property type="entry name" value="DIHYDROANTICAPSIN 7-DEHYDROGENASE"/>
    <property type="match status" value="1"/>
</dbReference>
<dbReference type="InterPro" id="IPR002347">
    <property type="entry name" value="SDR_fam"/>
</dbReference>
<accession>A0A5P9NIC1</accession>
<dbReference type="GO" id="GO:0016491">
    <property type="term" value="F:oxidoreductase activity"/>
    <property type="evidence" value="ECO:0007669"/>
    <property type="project" value="UniProtKB-KW"/>
</dbReference>
<sequence>MLENKRLVITGAAGSLGKAAASVARNHGAEVIGLDIVESAEIPGGSYHQVDLLNRDATREVISSLGSFDAVLNIAGGFAMGMEAAEASDEQWDWMFRINVETLRNTVMAAVPVLKQQRGAIVNVGALGALSGQAGMSAYGCAKSSVMRLTESLSEELKADGINVNAVLPSIIDTPPNREGMPDADFSSWVTPEKLAEVMCFLASDAASAVHGALLPVKGLA</sequence>
<dbReference type="InterPro" id="IPR051122">
    <property type="entry name" value="SDR_DHRS6-like"/>
</dbReference>
<evidence type="ECO:0000256" key="2">
    <source>
        <dbReference type="ARBA" id="ARBA00023002"/>
    </source>
</evidence>
<dbReference type="EMBL" id="CP036422">
    <property type="protein sequence ID" value="QFU75573.1"/>
    <property type="molecule type" value="Genomic_DNA"/>
</dbReference>
<dbReference type="KEGG" id="halc:EY643_07880"/>
<comment type="similarity">
    <text evidence="1">Belongs to the short-chain dehydrogenases/reductases (SDR) family.</text>
</comment>
<organism evidence="3 4">
    <name type="scientific">Halioglobus maricola</name>
    <dbReference type="NCBI Taxonomy" id="2601894"/>
    <lineage>
        <taxon>Bacteria</taxon>
        <taxon>Pseudomonadati</taxon>
        <taxon>Pseudomonadota</taxon>
        <taxon>Gammaproteobacteria</taxon>
        <taxon>Cellvibrionales</taxon>
        <taxon>Halieaceae</taxon>
        <taxon>Halioglobus</taxon>
    </lineage>
</organism>
<evidence type="ECO:0000313" key="4">
    <source>
        <dbReference type="Proteomes" id="UP000326287"/>
    </source>
</evidence>
<dbReference type="Proteomes" id="UP000326287">
    <property type="component" value="Chromosome"/>
</dbReference>
<reference evidence="3 4" key="1">
    <citation type="submission" date="2019-02" db="EMBL/GenBank/DDBJ databases">
        <authorList>
            <person name="Li S.-H."/>
        </authorList>
    </citation>
    <scope>NUCLEOTIDE SEQUENCE [LARGE SCALE GENOMIC DNA]</scope>
    <source>
        <strain evidence="3 4">IMCC14385</strain>
    </source>
</reference>
<dbReference type="InterPro" id="IPR020904">
    <property type="entry name" value="Sc_DH/Rdtase_CS"/>
</dbReference>
<keyword evidence="4" id="KW-1185">Reference proteome</keyword>
<name>A0A5P9NIC1_9GAMM</name>
<dbReference type="PROSITE" id="PS00061">
    <property type="entry name" value="ADH_SHORT"/>
    <property type="match status" value="1"/>
</dbReference>
<dbReference type="RefSeq" id="WP_152661680.1">
    <property type="nucleotide sequence ID" value="NZ_CP036422.1"/>
</dbReference>
<dbReference type="SUPFAM" id="SSF51735">
    <property type="entry name" value="NAD(P)-binding Rossmann-fold domains"/>
    <property type="match status" value="1"/>
</dbReference>
<dbReference type="InterPro" id="IPR036291">
    <property type="entry name" value="NAD(P)-bd_dom_sf"/>
</dbReference>
<dbReference type="Pfam" id="PF13561">
    <property type="entry name" value="adh_short_C2"/>
    <property type="match status" value="1"/>
</dbReference>
<protein>
    <submittedName>
        <fullName evidence="3">SDR family oxidoreductase</fullName>
    </submittedName>
</protein>
<proteinExistence type="inferred from homology"/>
<gene>
    <name evidence="3" type="ORF">EY643_07880</name>
</gene>
<dbReference type="PANTHER" id="PTHR43477:SF1">
    <property type="entry name" value="DIHYDROANTICAPSIN 7-DEHYDROGENASE"/>
    <property type="match status" value="1"/>
</dbReference>
<evidence type="ECO:0000256" key="1">
    <source>
        <dbReference type="ARBA" id="ARBA00006484"/>
    </source>
</evidence>
<dbReference type="OrthoDB" id="118015at2"/>
<dbReference type="PRINTS" id="PR00080">
    <property type="entry name" value="SDRFAMILY"/>
</dbReference>
<evidence type="ECO:0000313" key="3">
    <source>
        <dbReference type="EMBL" id="QFU75573.1"/>
    </source>
</evidence>
<keyword evidence="2" id="KW-0560">Oxidoreductase</keyword>